<dbReference type="PANTHER" id="PTHR45913:SF9">
    <property type="entry name" value="GENERAL TRANSCRIPTION FACTOR II-I REPEAT DOMAIN-CONTAINING PROTEIN 2-LIKE-RELATED"/>
    <property type="match status" value="1"/>
</dbReference>
<comment type="caution">
    <text evidence="1">The sequence shown here is derived from an EMBL/GenBank/DDBJ whole genome shotgun (WGS) entry which is preliminary data.</text>
</comment>
<dbReference type="OrthoDB" id="10061052at2759"/>
<name>A0A0C2MHG0_THEKT</name>
<evidence type="ECO:0000313" key="1">
    <source>
        <dbReference type="EMBL" id="KII61096.1"/>
    </source>
</evidence>
<dbReference type="EMBL" id="JWZT01005379">
    <property type="protein sequence ID" value="KII61096.1"/>
    <property type="molecule type" value="Genomic_DNA"/>
</dbReference>
<reference evidence="1 2" key="1">
    <citation type="journal article" date="2014" name="Genome Biol. Evol.">
        <title>The genome of the myxosporean Thelohanellus kitauei shows adaptations to nutrient acquisition within its fish host.</title>
        <authorList>
            <person name="Yang Y."/>
            <person name="Xiong J."/>
            <person name="Zhou Z."/>
            <person name="Huo F."/>
            <person name="Miao W."/>
            <person name="Ran C."/>
            <person name="Liu Y."/>
            <person name="Zhang J."/>
            <person name="Feng J."/>
            <person name="Wang M."/>
            <person name="Wang M."/>
            <person name="Wang L."/>
            <person name="Yao B."/>
        </authorList>
    </citation>
    <scope>NUCLEOTIDE SEQUENCE [LARGE SCALE GENOMIC DNA]</scope>
    <source>
        <strain evidence="1">Wuqing</strain>
    </source>
</reference>
<gene>
    <name evidence="1" type="ORF">RF11_05813</name>
</gene>
<evidence type="ECO:0000313" key="2">
    <source>
        <dbReference type="Proteomes" id="UP000031668"/>
    </source>
</evidence>
<keyword evidence="2" id="KW-1185">Reference proteome</keyword>
<dbReference type="PANTHER" id="PTHR45913">
    <property type="entry name" value="EPM2A-INTERACTING PROTEIN 1"/>
    <property type="match status" value="1"/>
</dbReference>
<proteinExistence type="predicted"/>
<protein>
    <submittedName>
        <fullName evidence="1">Uncharacterized protein</fullName>
    </submittedName>
</protein>
<dbReference type="AlphaFoldDB" id="A0A0C2MHG0"/>
<dbReference type="Proteomes" id="UP000031668">
    <property type="component" value="Unassembled WGS sequence"/>
</dbReference>
<organism evidence="1 2">
    <name type="scientific">Thelohanellus kitauei</name>
    <name type="common">Myxosporean</name>
    <dbReference type="NCBI Taxonomy" id="669202"/>
    <lineage>
        <taxon>Eukaryota</taxon>
        <taxon>Metazoa</taxon>
        <taxon>Cnidaria</taxon>
        <taxon>Myxozoa</taxon>
        <taxon>Myxosporea</taxon>
        <taxon>Bivalvulida</taxon>
        <taxon>Platysporina</taxon>
        <taxon>Myxobolidae</taxon>
        <taxon>Thelohanellus</taxon>
    </lineage>
</organism>
<sequence length="138" mass="16030">MKETTTSEDIFEFMENNLHKIVLPLHKMANITTDSSLSLIGKTVGLLKRMCDSVAEVDSNEEWIFLHDIIHQEASQVLSLNHSDVLYYRAVRWTNWGKIQRRAWDQKAAILLFLEMKSKDRIYATQRITEAVRFGVCS</sequence>
<accession>A0A0C2MHG0</accession>